<dbReference type="AlphaFoldDB" id="A0AAJ0FLZ0"/>
<feature type="region of interest" description="Disordered" evidence="1">
    <location>
        <begin position="386"/>
        <end position="411"/>
    </location>
</feature>
<dbReference type="RefSeq" id="XP_060283432.1">
    <property type="nucleotide sequence ID" value="XM_060429965.1"/>
</dbReference>
<dbReference type="EMBL" id="MU839009">
    <property type="protein sequence ID" value="KAK1767219.1"/>
    <property type="molecule type" value="Genomic_DNA"/>
</dbReference>
<organism evidence="2 3">
    <name type="scientific">Phialemonium atrogriseum</name>
    <dbReference type="NCBI Taxonomy" id="1093897"/>
    <lineage>
        <taxon>Eukaryota</taxon>
        <taxon>Fungi</taxon>
        <taxon>Dikarya</taxon>
        <taxon>Ascomycota</taxon>
        <taxon>Pezizomycotina</taxon>
        <taxon>Sordariomycetes</taxon>
        <taxon>Sordariomycetidae</taxon>
        <taxon>Cephalothecales</taxon>
        <taxon>Cephalothecaceae</taxon>
        <taxon>Phialemonium</taxon>
    </lineage>
</organism>
<name>A0AAJ0FLZ0_9PEZI</name>
<gene>
    <name evidence="2" type="ORF">QBC33DRAFT_559345</name>
</gene>
<keyword evidence="3" id="KW-1185">Reference proteome</keyword>
<protein>
    <submittedName>
        <fullName evidence="2">Uncharacterized protein</fullName>
    </submittedName>
</protein>
<reference evidence="2" key="1">
    <citation type="submission" date="2023-06" db="EMBL/GenBank/DDBJ databases">
        <title>Genome-scale phylogeny and comparative genomics of the fungal order Sordariales.</title>
        <authorList>
            <consortium name="Lawrence Berkeley National Laboratory"/>
            <person name="Hensen N."/>
            <person name="Bonometti L."/>
            <person name="Westerberg I."/>
            <person name="Brannstrom I.O."/>
            <person name="Guillou S."/>
            <person name="Cros-Aarteil S."/>
            <person name="Calhoun S."/>
            <person name="Haridas S."/>
            <person name="Kuo A."/>
            <person name="Mondo S."/>
            <person name="Pangilinan J."/>
            <person name="Riley R."/>
            <person name="Labutti K."/>
            <person name="Andreopoulos B."/>
            <person name="Lipzen A."/>
            <person name="Chen C."/>
            <person name="Yanf M."/>
            <person name="Daum C."/>
            <person name="Ng V."/>
            <person name="Clum A."/>
            <person name="Steindorff A."/>
            <person name="Ohm R."/>
            <person name="Martin F."/>
            <person name="Silar P."/>
            <person name="Natvig D."/>
            <person name="Lalanne C."/>
            <person name="Gautier V."/>
            <person name="Ament-Velasquez S.L."/>
            <person name="Kruys A."/>
            <person name="Hutchinson M.I."/>
            <person name="Powell A.J."/>
            <person name="Barry K."/>
            <person name="Miller A.N."/>
            <person name="Grigoriev I.V."/>
            <person name="Debuchy R."/>
            <person name="Gladieux P."/>
            <person name="Thoren M.H."/>
            <person name="Johannesson H."/>
        </authorList>
    </citation>
    <scope>NUCLEOTIDE SEQUENCE</scope>
    <source>
        <strain evidence="2">8032-3</strain>
    </source>
</reference>
<sequence>MCRVRILHFSMHDVRPLMTTDPFGTIERAPFHPGDYVDPETVTPCRCGILLVIPAPRPSSLPIPGRPAPPAQGFDTCPYHDCCATWSNVVLCRWAYDWVAAGNPNVNPQQRCRNLFVTNEYHPVQRAMGPHPETGERAAPAWNDGVGSPPTFPVEMFYSHRPPPDASDDEVEENAAVREDFFLICRRIWEIKKGVVDRLAVAEDNLGMAMWLRVRDGDQEEGEEEVVVVEEENYDDDGDQSRKTRPERLAEGLVMAQEALRHLAPVFRQLEIMSKFLAGSAGCQLYVLTFLGKVPGPGASAVSADRSYSVSRERLELDNSNDAIVAAARGSAHWRLAQELWDRAIGMRVALEAALEEEAAAAAADAGKKRKRGLWGDVVAQAYETAKKRSMRRKSRASGLAVHPQDSPAGE</sequence>
<proteinExistence type="predicted"/>
<comment type="caution">
    <text evidence="2">The sequence shown here is derived from an EMBL/GenBank/DDBJ whole genome shotgun (WGS) entry which is preliminary data.</text>
</comment>
<evidence type="ECO:0000256" key="1">
    <source>
        <dbReference type="SAM" id="MobiDB-lite"/>
    </source>
</evidence>
<evidence type="ECO:0000313" key="2">
    <source>
        <dbReference type="EMBL" id="KAK1767219.1"/>
    </source>
</evidence>
<accession>A0AAJ0FLZ0</accession>
<evidence type="ECO:0000313" key="3">
    <source>
        <dbReference type="Proteomes" id="UP001244011"/>
    </source>
</evidence>
<dbReference type="GeneID" id="85313152"/>
<dbReference type="Proteomes" id="UP001244011">
    <property type="component" value="Unassembled WGS sequence"/>
</dbReference>